<evidence type="ECO:0000313" key="4">
    <source>
        <dbReference type="Proteomes" id="UP000483820"/>
    </source>
</evidence>
<comment type="caution">
    <text evidence="3">The sequence shown here is derived from an EMBL/GenBank/DDBJ whole genome shotgun (WGS) entry which is preliminary data.</text>
</comment>
<evidence type="ECO:0000256" key="2">
    <source>
        <dbReference type="SAM" id="SignalP"/>
    </source>
</evidence>
<evidence type="ECO:0000256" key="1">
    <source>
        <dbReference type="SAM" id="MobiDB-lite"/>
    </source>
</evidence>
<organism evidence="3 4">
    <name type="scientific">Caenorhabditis remanei</name>
    <name type="common">Caenorhabditis vulgaris</name>
    <dbReference type="NCBI Taxonomy" id="31234"/>
    <lineage>
        <taxon>Eukaryota</taxon>
        <taxon>Metazoa</taxon>
        <taxon>Ecdysozoa</taxon>
        <taxon>Nematoda</taxon>
        <taxon>Chromadorea</taxon>
        <taxon>Rhabditida</taxon>
        <taxon>Rhabditina</taxon>
        <taxon>Rhabditomorpha</taxon>
        <taxon>Rhabditoidea</taxon>
        <taxon>Rhabditidae</taxon>
        <taxon>Peloderinae</taxon>
        <taxon>Caenorhabditis</taxon>
    </lineage>
</organism>
<feature type="region of interest" description="Disordered" evidence="1">
    <location>
        <begin position="81"/>
        <end position="106"/>
    </location>
</feature>
<dbReference type="SUPFAM" id="SSF55797">
    <property type="entry name" value="PR-1-like"/>
    <property type="match status" value="1"/>
</dbReference>
<keyword evidence="2" id="KW-0732">Signal</keyword>
<dbReference type="Proteomes" id="UP000483820">
    <property type="component" value="Chromosome V"/>
</dbReference>
<dbReference type="CTD" id="9813210"/>
<dbReference type="EMBL" id="WUAV01000005">
    <property type="protein sequence ID" value="KAF1753142.1"/>
    <property type="molecule type" value="Genomic_DNA"/>
</dbReference>
<dbReference type="Gene3D" id="3.40.33.10">
    <property type="entry name" value="CAP"/>
    <property type="match status" value="1"/>
</dbReference>
<evidence type="ECO:0008006" key="5">
    <source>
        <dbReference type="Google" id="ProtNLM"/>
    </source>
</evidence>
<reference evidence="3 4" key="1">
    <citation type="submission" date="2019-12" db="EMBL/GenBank/DDBJ databases">
        <title>Chromosome-level assembly of the Caenorhabditis remanei genome.</title>
        <authorList>
            <person name="Teterina A.A."/>
            <person name="Willis J.H."/>
            <person name="Phillips P.C."/>
        </authorList>
    </citation>
    <scope>NUCLEOTIDE SEQUENCE [LARGE SCALE GENOMIC DNA]</scope>
    <source>
        <strain evidence="3 4">PX506</strain>
        <tissue evidence="3">Whole organism</tissue>
    </source>
</reference>
<protein>
    <recommendedName>
        <fullName evidence="5">SCP domain-containing protein</fullName>
    </recommendedName>
</protein>
<gene>
    <name evidence="3" type="ORF">GCK72_019698</name>
</gene>
<name>A0A6A5GF76_CAERE</name>
<dbReference type="GeneID" id="9813210"/>
<feature type="signal peptide" evidence="2">
    <location>
        <begin position="1"/>
        <end position="18"/>
    </location>
</feature>
<dbReference type="InterPro" id="IPR035940">
    <property type="entry name" value="CAP_sf"/>
</dbReference>
<feature type="compositionally biased region" description="Basic and acidic residues" evidence="1">
    <location>
        <begin position="94"/>
        <end position="104"/>
    </location>
</feature>
<accession>A0A6A5GF76</accession>
<feature type="chain" id="PRO_5025403238" description="SCP domain-containing protein" evidence="2">
    <location>
        <begin position="19"/>
        <end position="231"/>
    </location>
</feature>
<proteinExistence type="predicted"/>
<dbReference type="KEGG" id="crq:GCK72_019698"/>
<dbReference type="AlphaFoldDB" id="A0A6A5GF76"/>
<sequence>MKTSLFFLFLVFFTGGYSDPSSGSREEEIWKEYNEKRRNYAKEHSIANMWKLEWSEELVGKVHSSATLCDGLKSGPNFRLASKGNPFGKKKRRDVNQKQRRASENMDEVVWPGQKMVGCTQRQCSPRPNTGIHTGGPFYSWRIPPNVRTIPLILSGFCLAGPLGIDDKNKIENGEAGSKCEAEGGKNEDGLCVPADPIVETSTSNSSASSVALFSFPLFLFIYLFDLISFQ</sequence>
<evidence type="ECO:0000313" key="3">
    <source>
        <dbReference type="EMBL" id="KAF1753142.1"/>
    </source>
</evidence>
<dbReference type="RefSeq" id="XP_003095695.2">
    <property type="nucleotide sequence ID" value="XM_003095647.2"/>
</dbReference>